<dbReference type="Gene3D" id="3.30.40.10">
    <property type="entry name" value="Zinc/RING finger domain, C3HC4 (zinc finger)"/>
    <property type="match status" value="1"/>
</dbReference>
<dbReference type="InterPro" id="IPR013083">
    <property type="entry name" value="Znf_RING/FYVE/PHD"/>
</dbReference>
<keyword evidence="4 7" id="KW-0472">Membrane</keyword>
<dbReference type="Pfam" id="PF02225">
    <property type="entry name" value="PA"/>
    <property type="match status" value="1"/>
</dbReference>
<dbReference type="InterPro" id="IPR003137">
    <property type="entry name" value="PA_domain"/>
</dbReference>
<name>A0A9P6FUY0_9FUNG</name>
<feature type="compositionally biased region" description="Basic residues" evidence="6">
    <location>
        <begin position="609"/>
        <end position="623"/>
    </location>
</feature>
<dbReference type="PROSITE" id="PS50089">
    <property type="entry name" value="ZF_RING_2"/>
    <property type="match status" value="1"/>
</dbReference>
<proteinExistence type="predicted"/>
<dbReference type="SUPFAM" id="SSF57850">
    <property type="entry name" value="RING/U-box"/>
    <property type="match status" value="1"/>
</dbReference>
<dbReference type="SMART" id="SM00184">
    <property type="entry name" value="RING"/>
    <property type="match status" value="1"/>
</dbReference>
<organism evidence="9 10">
    <name type="scientific">Lunasporangiospora selenospora</name>
    <dbReference type="NCBI Taxonomy" id="979761"/>
    <lineage>
        <taxon>Eukaryota</taxon>
        <taxon>Fungi</taxon>
        <taxon>Fungi incertae sedis</taxon>
        <taxon>Mucoromycota</taxon>
        <taxon>Mortierellomycotina</taxon>
        <taxon>Mortierellomycetes</taxon>
        <taxon>Mortierellales</taxon>
        <taxon>Mortierellaceae</taxon>
        <taxon>Lunasporangiospora</taxon>
    </lineage>
</organism>
<comment type="caution">
    <text evidence="9">The sequence shown here is derived from an EMBL/GenBank/DDBJ whole genome shotgun (WGS) entry which is preliminary data.</text>
</comment>
<feature type="compositionally biased region" description="Low complexity" evidence="6">
    <location>
        <begin position="331"/>
        <end position="347"/>
    </location>
</feature>
<keyword evidence="5" id="KW-0479">Metal-binding</keyword>
<dbReference type="Proteomes" id="UP000780801">
    <property type="component" value="Unassembled WGS sequence"/>
</dbReference>
<dbReference type="EMBL" id="JAABOA010001199">
    <property type="protein sequence ID" value="KAF9582073.1"/>
    <property type="molecule type" value="Genomic_DNA"/>
</dbReference>
<dbReference type="InterPro" id="IPR046450">
    <property type="entry name" value="PA_dom_sf"/>
</dbReference>
<keyword evidence="3 7" id="KW-1133">Transmembrane helix</keyword>
<dbReference type="InterPro" id="IPR001841">
    <property type="entry name" value="Znf_RING"/>
</dbReference>
<dbReference type="PANTHER" id="PTHR22765:SF416">
    <property type="entry name" value="E3 UBIQUITIN-PROTEIN LIGASE GODZILLA"/>
    <property type="match status" value="1"/>
</dbReference>
<dbReference type="PANTHER" id="PTHR22765">
    <property type="entry name" value="RING FINGER AND PROTEASE ASSOCIATED DOMAIN-CONTAINING"/>
    <property type="match status" value="1"/>
</dbReference>
<dbReference type="InterPro" id="IPR051826">
    <property type="entry name" value="E3_ubiquitin-ligase_domain"/>
</dbReference>
<keyword evidence="2 7" id="KW-0812">Transmembrane</keyword>
<reference evidence="9" key="1">
    <citation type="journal article" date="2020" name="Fungal Divers.">
        <title>Resolving the Mortierellaceae phylogeny through synthesis of multi-gene phylogenetics and phylogenomics.</title>
        <authorList>
            <person name="Vandepol N."/>
            <person name="Liber J."/>
            <person name="Desiro A."/>
            <person name="Na H."/>
            <person name="Kennedy M."/>
            <person name="Barry K."/>
            <person name="Grigoriev I.V."/>
            <person name="Miller A.N."/>
            <person name="O'Donnell K."/>
            <person name="Stajich J.E."/>
            <person name="Bonito G."/>
        </authorList>
    </citation>
    <scope>NUCLEOTIDE SEQUENCE</scope>
    <source>
        <strain evidence="9">KOD1015</strain>
    </source>
</reference>
<feature type="domain" description="RING-type" evidence="8">
    <location>
        <begin position="464"/>
        <end position="506"/>
    </location>
</feature>
<feature type="region of interest" description="Disordered" evidence="6">
    <location>
        <begin position="574"/>
        <end position="647"/>
    </location>
</feature>
<dbReference type="Pfam" id="PF13639">
    <property type="entry name" value="zf-RING_2"/>
    <property type="match status" value="1"/>
</dbReference>
<keyword evidence="5" id="KW-0862">Zinc</keyword>
<dbReference type="OrthoDB" id="8062037at2759"/>
<evidence type="ECO:0000256" key="1">
    <source>
        <dbReference type="ARBA" id="ARBA00004370"/>
    </source>
</evidence>
<dbReference type="AlphaFoldDB" id="A0A9P6FUY0"/>
<evidence type="ECO:0000256" key="4">
    <source>
        <dbReference type="ARBA" id="ARBA00023136"/>
    </source>
</evidence>
<feature type="region of interest" description="Disordered" evidence="6">
    <location>
        <begin position="675"/>
        <end position="717"/>
    </location>
</feature>
<gene>
    <name evidence="9" type="ORF">BGW38_000682</name>
</gene>
<sequence>MASLWLLLSSARRHSLARLKPFCNLVIVAIFAILVLLTSPRNHAEANLQAVSVARLSYDRITVRNRPVTIGEAEVNGVGQEIAVGLIAKTGPAPKDGIYGILYDMGYACTPEFDPTTTLPHPNTYGLPKIALIRRGGPPNIEACPFRVKIQHATANGSIGVVVYNNPENKALSGATAALDADEKPLEIPGMLISYEDGMMLRTLLEQTQDNGQVDFFNRVRIKMAVEQRMPVVWEFVLIVLVILVALTFIVSVVLHCRLYTLRQRYRLDAIARGADILPNGTIRMRKVTIDKTVLDGLPVRIFGQDPTSTVALDPTNAQREDQDATRVHESVVPSSGTGSSTETVASRADAPEEQSIKTNTKDSDTTSSNAHHDTRAQNRGSSLASPSLSRVNSLRGSISGKSVKSVRSLRALDAAITLDATAQPSVMMPPSTTPPTPPTLQPVPVNANAPPNSTSETPTDNTCAVCLDDFTEGEEIRTLPCSHEFHCECIDPWLTRKSSTCPLCKYDCLPISQEEAEGRGDDANIIVPTDRFFDFVMGPEWVQAMTMHGHNGTNWIDRIGHTFGVIGDRLRGRPPRPMPGPTVQSSSLSVDAAPMPASYGHRNSGERGRRRRRLWNGLRRGRNQSEEEAVYEESGLPHSHGSGVNREVPASMNRVVNSQVLDEHGQVPLQLITPRGVTSLPPSSETRESTRVSTAPATGPVSRVPEVAIPISDENK</sequence>
<dbReference type="Gene3D" id="3.50.30.30">
    <property type="match status" value="1"/>
</dbReference>
<feature type="compositionally biased region" description="Basic and acidic residues" evidence="6">
    <location>
        <begin position="319"/>
        <end position="330"/>
    </location>
</feature>
<accession>A0A9P6FUY0</accession>
<dbReference type="SUPFAM" id="SSF52025">
    <property type="entry name" value="PA domain"/>
    <property type="match status" value="1"/>
</dbReference>
<comment type="subcellular location">
    <subcellularLocation>
        <location evidence="1">Membrane</location>
    </subcellularLocation>
</comment>
<evidence type="ECO:0000313" key="10">
    <source>
        <dbReference type="Proteomes" id="UP000780801"/>
    </source>
</evidence>
<feature type="region of interest" description="Disordered" evidence="6">
    <location>
        <begin position="309"/>
        <end position="395"/>
    </location>
</feature>
<dbReference type="GO" id="GO:0005737">
    <property type="term" value="C:cytoplasm"/>
    <property type="evidence" value="ECO:0007669"/>
    <property type="project" value="TreeGrafter"/>
</dbReference>
<dbReference type="FunFam" id="3.30.40.10:FF:000388">
    <property type="entry name" value="Putative RING zinc finger domain superfamily protein"/>
    <property type="match status" value="1"/>
</dbReference>
<feature type="transmembrane region" description="Helical" evidence="7">
    <location>
        <begin position="232"/>
        <end position="257"/>
    </location>
</feature>
<evidence type="ECO:0000256" key="3">
    <source>
        <dbReference type="ARBA" id="ARBA00022989"/>
    </source>
</evidence>
<dbReference type="GO" id="GO:0008270">
    <property type="term" value="F:zinc ion binding"/>
    <property type="evidence" value="ECO:0007669"/>
    <property type="project" value="UniProtKB-KW"/>
</dbReference>
<feature type="compositionally biased region" description="Basic and acidic residues" evidence="6">
    <location>
        <begin position="360"/>
        <end position="377"/>
    </location>
</feature>
<protein>
    <recommendedName>
        <fullName evidence="8">RING-type domain-containing protein</fullName>
    </recommendedName>
</protein>
<evidence type="ECO:0000259" key="8">
    <source>
        <dbReference type="PROSITE" id="PS50089"/>
    </source>
</evidence>
<evidence type="ECO:0000313" key="9">
    <source>
        <dbReference type="EMBL" id="KAF9582073.1"/>
    </source>
</evidence>
<evidence type="ECO:0000256" key="2">
    <source>
        <dbReference type="ARBA" id="ARBA00022692"/>
    </source>
</evidence>
<evidence type="ECO:0000256" key="6">
    <source>
        <dbReference type="SAM" id="MobiDB-lite"/>
    </source>
</evidence>
<keyword evidence="10" id="KW-1185">Reference proteome</keyword>
<feature type="compositionally biased region" description="Polar residues" evidence="6">
    <location>
        <begin position="378"/>
        <end position="395"/>
    </location>
</feature>
<dbReference type="CDD" id="cd16454">
    <property type="entry name" value="RING-H2_PA-TM-RING"/>
    <property type="match status" value="1"/>
</dbReference>
<keyword evidence="5" id="KW-0863">Zinc-finger</keyword>
<dbReference type="GO" id="GO:0061630">
    <property type="term" value="F:ubiquitin protein ligase activity"/>
    <property type="evidence" value="ECO:0007669"/>
    <property type="project" value="TreeGrafter"/>
</dbReference>
<feature type="transmembrane region" description="Helical" evidence="7">
    <location>
        <begin position="21"/>
        <end position="39"/>
    </location>
</feature>
<dbReference type="GO" id="GO:0006511">
    <property type="term" value="P:ubiquitin-dependent protein catabolic process"/>
    <property type="evidence" value="ECO:0007669"/>
    <property type="project" value="TreeGrafter"/>
</dbReference>
<dbReference type="GO" id="GO:0016020">
    <property type="term" value="C:membrane"/>
    <property type="evidence" value="ECO:0007669"/>
    <property type="project" value="UniProtKB-SubCell"/>
</dbReference>
<evidence type="ECO:0000256" key="5">
    <source>
        <dbReference type="PROSITE-ProRule" id="PRU00175"/>
    </source>
</evidence>
<evidence type="ECO:0000256" key="7">
    <source>
        <dbReference type="SAM" id="Phobius"/>
    </source>
</evidence>